<gene>
    <name evidence="1" type="ORF">FQP90_10555</name>
</gene>
<evidence type="ECO:0000313" key="2">
    <source>
        <dbReference type="Proteomes" id="UP000316500"/>
    </source>
</evidence>
<sequence>MRWNSLFDDLEAQFSAERALASESEIAERAKVELAGIEVGDRLRGAVGAAIKVLLVDGIVLRGELGHVGSEWLVLTEGARQWLIPLASVISYQGLGRLSLKPLTRTRQSLGIASALRALSRDRAELVIHLTVRTGDGHKLRGVIDRVGRDYFDLAAVLNGEARRVGNVAEVVTVPFGSVAAICSDGGLGLQGGGY</sequence>
<accession>A0A558H2Q2</accession>
<dbReference type="EMBL" id="VNFK01000006">
    <property type="protein sequence ID" value="TVU63409.1"/>
    <property type="molecule type" value="Genomic_DNA"/>
</dbReference>
<organism evidence="1 2">
    <name type="scientific">Paenarthrobacter nitroguajacolicus</name>
    <name type="common">Arthrobacter nitroguajacolicus</name>
    <dbReference type="NCBI Taxonomy" id="211146"/>
    <lineage>
        <taxon>Bacteria</taxon>
        <taxon>Bacillati</taxon>
        <taxon>Actinomycetota</taxon>
        <taxon>Actinomycetes</taxon>
        <taxon>Micrococcales</taxon>
        <taxon>Micrococcaceae</taxon>
        <taxon>Paenarthrobacter</taxon>
    </lineage>
</organism>
<proteinExistence type="predicted"/>
<comment type="caution">
    <text evidence="1">The sequence shown here is derived from an EMBL/GenBank/DDBJ whole genome shotgun (WGS) entry which is preliminary data.</text>
</comment>
<evidence type="ECO:0000313" key="1">
    <source>
        <dbReference type="EMBL" id="TVU63409.1"/>
    </source>
</evidence>
<evidence type="ECO:0008006" key="3">
    <source>
        <dbReference type="Google" id="ProtNLM"/>
    </source>
</evidence>
<dbReference type="OrthoDB" id="3827359at2"/>
<dbReference type="AlphaFoldDB" id="A0A558H2Q2"/>
<dbReference type="Proteomes" id="UP000316500">
    <property type="component" value="Unassembled WGS sequence"/>
</dbReference>
<name>A0A558H2Q2_PAENT</name>
<protein>
    <recommendedName>
        <fullName evidence="3">Fis family transcriptional regulator</fullName>
    </recommendedName>
</protein>
<dbReference type="RefSeq" id="WP_144649932.1">
    <property type="nucleotide sequence ID" value="NZ_VNFK01000006.1"/>
</dbReference>
<reference evidence="1 2" key="1">
    <citation type="submission" date="2019-07" db="EMBL/GenBank/DDBJ databases">
        <title>Diversity of Bacteria from Kongsfjorden, Arctic.</title>
        <authorList>
            <person name="Yu Y."/>
        </authorList>
    </citation>
    <scope>NUCLEOTIDE SEQUENCE [LARGE SCALE GENOMIC DNA]</scope>
    <source>
        <strain evidence="1 2">SM1928</strain>
    </source>
</reference>